<keyword evidence="2" id="KW-1185">Reference proteome</keyword>
<evidence type="ECO:0000313" key="2">
    <source>
        <dbReference type="Proteomes" id="UP000309997"/>
    </source>
</evidence>
<accession>A0ACC4D540</accession>
<protein>
    <submittedName>
        <fullName evidence="1">Uncharacterized protein</fullName>
    </submittedName>
</protein>
<gene>
    <name evidence="1" type="ORF">D5086_003528</name>
</gene>
<name>A0ACC4D540_POPAL</name>
<organism evidence="1 2">
    <name type="scientific">Populus alba</name>
    <name type="common">White poplar</name>
    <dbReference type="NCBI Taxonomy" id="43335"/>
    <lineage>
        <taxon>Eukaryota</taxon>
        <taxon>Viridiplantae</taxon>
        <taxon>Streptophyta</taxon>
        <taxon>Embryophyta</taxon>
        <taxon>Tracheophyta</taxon>
        <taxon>Spermatophyta</taxon>
        <taxon>Magnoliopsida</taxon>
        <taxon>eudicotyledons</taxon>
        <taxon>Gunneridae</taxon>
        <taxon>Pentapetalae</taxon>
        <taxon>rosids</taxon>
        <taxon>fabids</taxon>
        <taxon>Malpighiales</taxon>
        <taxon>Salicaceae</taxon>
        <taxon>Saliceae</taxon>
        <taxon>Populus</taxon>
    </lineage>
</organism>
<sequence length="197" mass="21921">MSSPSNIHMGITKRVLKYIRGTADLGIWYLKTGGVKLIGYTNSDWAGSVDDLKSTSGYVFNIGSGAICWNAKKQEVVAQSTAEAEYISMAAAANQTIWLNKLLGDLDQERSSPTKLYCDNKFTIAITLNPVQHGRTKHINVKFHSIKEAEKNLLIKIHYCPTNVQLADIITKALPRSRMEFLRMKLGLSKASLKEEC</sequence>
<dbReference type="EMBL" id="RCHU02000001">
    <property type="protein sequence ID" value="KAL3612508.1"/>
    <property type="molecule type" value="Genomic_DNA"/>
</dbReference>
<proteinExistence type="predicted"/>
<dbReference type="Proteomes" id="UP000309997">
    <property type="component" value="Unassembled WGS sequence"/>
</dbReference>
<evidence type="ECO:0000313" key="1">
    <source>
        <dbReference type="EMBL" id="KAL3612508.1"/>
    </source>
</evidence>
<reference evidence="1 2" key="1">
    <citation type="journal article" date="2024" name="Plant Biotechnol. J.">
        <title>Genome and CRISPR/Cas9 system of a widespread forest tree (Populus alba) in the world.</title>
        <authorList>
            <person name="Liu Y.J."/>
            <person name="Jiang P.F."/>
            <person name="Han X.M."/>
            <person name="Li X.Y."/>
            <person name="Wang H.M."/>
            <person name="Wang Y.J."/>
            <person name="Wang X.X."/>
            <person name="Zeng Q.Y."/>
        </authorList>
    </citation>
    <scope>NUCLEOTIDE SEQUENCE [LARGE SCALE GENOMIC DNA]</scope>
    <source>
        <strain evidence="2">cv. PAL-ZL1</strain>
    </source>
</reference>
<comment type="caution">
    <text evidence="1">The sequence shown here is derived from an EMBL/GenBank/DDBJ whole genome shotgun (WGS) entry which is preliminary data.</text>
</comment>